<evidence type="ECO:0000259" key="9">
    <source>
        <dbReference type="PROSITE" id="PS50888"/>
    </source>
</evidence>
<dbReference type="InterPro" id="IPR011598">
    <property type="entry name" value="bHLH_dom"/>
</dbReference>
<dbReference type="InterPro" id="IPR035965">
    <property type="entry name" value="PAS-like_dom_sf"/>
</dbReference>
<accession>A0ABN8HNS2</accession>
<protein>
    <recommendedName>
        <fullName evidence="12">Methoprene-tolerant protein</fullName>
    </recommendedName>
</protein>
<evidence type="ECO:0000259" key="8">
    <source>
        <dbReference type="PROSITE" id="PS50112"/>
    </source>
</evidence>
<reference evidence="10" key="1">
    <citation type="submission" date="2022-03" db="EMBL/GenBank/DDBJ databases">
        <authorList>
            <person name="Martin H S."/>
        </authorList>
    </citation>
    <scope>NUCLEOTIDE SEQUENCE</scope>
</reference>
<feature type="compositionally biased region" description="Polar residues" evidence="7">
    <location>
        <begin position="568"/>
        <end position="586"/>
    </location>
</feature>
<feature type="compositionally biased region" description="Polar residues" evidence="7">
    <location>
        <begin position="642"/>
        <end position="654"/>
    </location>
</feature>
<dbReference type="InterPro" id="IPR013767">
    <property type="entry name" value="PAS_fold"/>
</dbReference>
<proteinExistence type="predicted"/>
<dbReference type="PRINTS" id="PR00785">
    <property type="entry name" value="NCTRNSLOCATR"/>
</dbReference>
<dbReference type="PANTHER" id="PTHR23042">
    <property type="entry name" value="CIRCADIAN PROTEIN CLOCK/ARNT/BMAL/PAS"/>
    <property type="match status" value="1"/>
</dbReference>
<evidence type="ECO:0000313" key="10">
    <source>
        <dbReference type="EMBL" id="CAH2034666.1"/>
    </source>
</evidence>
<feature type="domain" description="PAS" evidence="8">
    <location>
        <begin position="131"/>
        <end position="194"/>
    </location>
</feature>
<dbReference type="SMART" id="SM00091">
    <property type="entry name" value="PAS"/>
    <property type="match status" value="1"/>
</dbReference>
<evidence type="ECO:0000256" key="4">
    <source>
        <dbReference type="ARBA" id="ARBA00023125"/>
    </source>
</evidence>
<evidence type="ECO:0000313" key="11">
    <source>
        <dbReference type="Proteomes" id="UP000837857"/>
    </source>
</evidence>
<feature type="compositionally biased region" description="Polar residues" evidence="7">
    <location>
        <begin position="664"/>
        <end position="682"/>
    </location>
</feature>
<feature type="region of interest" description="Disordered" evidence="7">
    <location>
        <begin position="535"/>
        <end position="560"/>
    </location>
</feature>
<sequence length="951" mass="106545">MDWPMVGEWPSHQCDPYYPYYEEKSAPPPPAQHDYQLNQTFTLLLAPPDAIPPPPDMAPKGDNPREIRNKAEKQRRDKMNKSIAQLAAIVPPVVATGRKMDKTRVLNLTAHYLRAHQYVFGDSINSEQQFSSNFAHALLGHLKGFIITTTYKGIVVVVSQNVQQYLGYTELELIGQSIFGITHEDDRKMLKEQLMPKDNFIGPNGELLIPDGPGGEEKVAEALGREQRRFVVRFKKLGQRTEPSQYVTCHVQGTLRKSDKACRNSSRCCQMVRRVRARGDNPCSSGNDVVFIGLVRPTSETFANESRLESFRMEYRTRHSIDGGIIECESRIALVTGYMTHEVNGLNAMNFMHRDDVRWVIIALREMYDQHRLVGESCYRLMTKSGNFIYMQTRGFLDVDKDSRAVTSFVCTNTVVEESVGKRLIKLMKKKFTLLVNNGVDSILDEDEESRELSDGVSPIPVEDPRQLQKVILHLVTDLPSPQPPDSEVTTSPSIEDSFPQRLAIIPPRKERIVSAIKKIYGVIKTFNKDPITRMEKNKDVSNDAQEQNEENLQPPVEPASPLLQDLVQPQQNPPSADTHSIPRSITIGNTVSYPATKIYTNSSDQDSSIVNTPPVVITEPRDELEMFSPMPRRSSDDPETPSRSLNESNQSAPTDRRYIRPSCSRTMSQTPREIYPGSNTSSDEHYVNADEYPQFAPLMPRFISDEQNNNFPSPDPLPSINQLRYTGVSSVGIDSSIYEYPYLPYQRRQFEVSNVAGYGASRPNYPQPECTVVSGELNSGCGTKRRNESLIYDESANKKMAQSISELLSNEEQPLSTAGEAVPLSTAIEAVPLGSAEEATPLVTVSAVLAMSSADEAVPLISAEEHVNSGLLSQGNEGESSETVKNGQIPDETKDPGKFETEDSSFYDSYLENDRSLDVSLDEIAESEFPDERVLEVIEELDKKDKKNLK</sequence>
<keyword evidence="2" id="KW-0677">Repeat</keyword>
<dbReference type="PROSITE" id="PS50112">
    <property type="entry name" value="PAS"/>
    <property type="match status" value="1"/>
</dbReference>
<keyword evidence="11" id="KW-1185">Reference proteome</keyword>
<feature type="region of interest" description="Disordered" evidence="7">
    <location>
        <begin position="872"/>
        <end position="908"/>
    </location>
</feature>
<dbReference type="InterPro" id="IPR001067">
    <property type="entry name" value="Nuc_translocat"/>
</dbReference>
<gene>
    <name evidence="10" type="ORF">IPOD504_LOCUS234</name>
</gene>
<dbReference type="Pfam" id="PF00989">
    <property type="entry name" value="PAS"/>
    <property type="match status" value="1"/>
</dbReference>
<comment type="subcellular location">
    <subcellularLocation>
        <location evidence="1">Nucleus</location>
    </subcellularLocation>
</comment>
<evidence type="ECO:0000256" key="5">
    <source>
        <dbReference type="ARBA" id="ARBA00023163"/>
    </source>
</evidence>
<feature type="compositionally biased region" description="Basic and acidic residues" evidence="7">
    <location>
        <begin position="892"/>
        <end position="902"/>
    </location>
</feature>
<feature type="region of interest" description="Disordered" evidence="7">
    <location>
        <begin position="567"/>
        <end position="586"/>
    </location>
</feature>
<evidence type="ECO:0000256" key="3">
    <source>
        <dbReference type="ARBA" id="ARBA00023015"/>
    </source>
</evidence>
<organism evidence="10 11">
    <name type="scientific">Iphiclides podalirius</name>
    <name type="common">scarce swallowtail</name>
    <dbReference type="NCBI Taxonomy" id="110791"/>
    <lineage>
        <taxon>Eukaryota</taxon>
        <taxon>Metazoa</taxon>
        <taxon>Ecdysozoa</taxon>
        <taxon>Arthropoda</taxon>
        <taxon>Hexapoda</taxon>
        <taxon>Insecta</taxon>
        <taxon>Pterygota</taxon>
        <taxon>Neoptera</taxon>
        <taxon>Endopterygota</taxon>
        <taxon>Lepidoptera</taxon>
        <taxon>Glossata</taxon>
        <taxon>Ditrysia</taxon>
        <taxon>Papilionoidea</taxon>
        <taxon>Papilionidae</taxon>
        <taxon>Papilioninae</taxon>
        <taxon>Iphiclides</taxon>
    </lineage>
</organism>
<name>A0ABN8HNS2_9NEOP</name>
<dbReference type="NCBIfam" id="TIGR00229">
    <property type="entry name" value="sensory_box"/>
    <property type="match status" value="1"/>
</dbReference>
<dbReference type="Gene3D" id="3.30.450.20">
    <property type="entry name" value="PAS domain"/>
    <property type="match status" value="2"/>
</dbReference>
<keyword evidence="4" id="KW-0238">DNA-binding</keyword>
<dbReference type="InterPro" id="IPR000014">
    <property type="entry name" value="PAS"/>
</dbReference>
<dbReference type="InterPro" id="IPR036638">
    <property type="entry name" value="HLH_DNA-bd_sf"/>
</dbReference>
<dbReference type="Gene3D" id="4.10.280.10">
    <property type="entry name" value="Helix-loop-helix DNA-binding domain"/>
    <property type="match status" value="1"/>
</dbReference>
<dbReference type="EMBL" id="OW152813">
    <property type="protein sequence ID" value="CAH2034666.1"/>
    <property type="molecule type" value="Genomic_DNA"/>
</dbReference>
<dbReference type="CDD" id="cd11391">
    <property type="entry name" value="bHLH_PAS"/>
    <property type="match status" value="1"/>
</dbReference>
<evidence type="ECO:0000256" key="1">
    <source>
        <dbReference type="ARBA" id="ARBA00004123"/>
    </source>
</evidence>
<keyword evidence="3" id="KW-0805">Transcription regulation</keyword>
<evidence type="ECO:0000256" key="7">
    <source>
        <dbReference type="SAM" id="MobiDB-lite"/>
    </source>
</evidence>
<dbReference type="Proteomes" id="UP000837857">
    <property type="component" value="Chromosome 1"/>
</dbReference>
<dbReference type="SMART" id="SM00353">
    <property type="entry name" value="HLH"/>
    <property type="match status" value="1"/>
</dbReference>
<dbReference type="PROSITE" id="PS50888">
    <property type="entry name" value="BHLH"/>
    <property type="match status" value="1"/>
</dbReference>
<dbReference type="SUPFAM" id="SSF55785">
    <property type="entry name" value="PYP-like sensor domain (PAS domain)"/>
    <property type="match status" value="2"/>
</dbReference>
<dbReference type="SUPFAM" id="SSF47459">
    <property type="entry name" value="HLH, helix-loop-helix DNA-binding domain"/>
    <property type="match status" value="1"/>
</dbReference>
<feature type="domain" description="BHLH" evidence="9">
    <location>
        <begin position="63"/>
        <end position="116"/>
    </location>
</feature>
<dbReference type="InterPro" id="IPR050933">
    <property type="entry name" value="Circadian_TF"/>
</dbReference>
<feature type="non-terminal residue" evidence="10">
    <location>
        <position position="1"/>
    </location>
</feature>
<keyword evidence="6" id="KW-0539">Nucleus</keyword>
<feature type="region of interest" description="Disordered" evidence="7">
    <location>
        <begin position="620"/>
        <end position="686"/>
    </location>
</feature>
<dbReference type="Pfam" id="PF14598">
    <property type="entry name" value="PAS_11"/>
    <property type="match status" value="1"/>
</dbReference>
<evidence type="ECO:0000256" key="6">
    <source>
        <dbReference type="ARBA" id="ARBA00023242"/>
    </source>
</evidence>
<keyword evidence="5" id="KW-0804">Transcription</keyword>
<dbReference type="Pfam" id="PF00010">
    <property type="entry name" value="HLH"/>
    <property type="match status" value="1"/>
</dbReference>
<evidence type="ECO:0008006" key="12">
    <source>
        <dbReference type="Google" id="ProtNLM"/>
    </source>
</evidence>
<feature type="compositionally biased region" description="Polar residues" evidence="7">
    <location>
        <begin position="872"/>
        <end position="887"/>
    </location>
</feature>
<evidence type="ECO:0000256" key="2">
    <source>
        <dbReference type="ARBA" id="ARBA00022737"/>
    </source>
</evidence>
<dbReference type="CDD" id="cd00130">
    <property type="entry name" value="PAS"/>
    <property type="match status" value="1"/>
</dbReference>